<organism evidence="1 2">
    <name type="scientific">Tannerella forsythia</name>
    <name type="common">Bacteroides forsythus</name>
    <dbReference type="NCBI Taxonomy" id="28112"/>
    <lineage>
        <taxon>Bacteria</taxon>
        <taxon>Pseudomonadati</taxon>
        <taxon>Bacteroidota</taxon>
        <taxon>Bacteroidia</taxon>
        <taxon>Bacteroidales</taxon>
        <taxon>Tannerellaceae</taxon>
        <taxon>Tannerella</taxon>
    </lineage>
</organism>
<dbReference type="EMBL" id="FMMM01000078">
    <property type="protein sequence ID" value="SCQ24244.1"/>
    <property type="molecule type" value="Genomic_DNA"/>
</dbReference>
<evidence type="ECO:0008006" key="3">
    <source>
        <dbReference type="Google" id="ProtNLM"/>
    </source>
</evidence>
<dbReference type="Pfam" id="PF25593">
    <property type="entry name" value="GldD_lipo"/>
    <property type="match status" value="1"/>
</dbReference>
<reference evidence="1 2" key="1">
    <citation type="submission" date="2016-09" db="EMBL/GenBank/DDBJ databases">
        <authorList>
            <person name="Capua I."/>
            <person name="De Benedictis P."/>
            <person name="Joannis T."/>
            <person name="Lombin L.H."/>
            <person name="Cattoli G."/>
        </authorList>
    </citation>
    <scope>NUCLEOTIDE SEQUENCE [LARGE SCALE GENOMIC DNA]</scope>
    <source>
        <strain evidence="1 2">UB20</strain>
    </source>
</reference>
<accession>A0A1D3UY30</accession>
<protein>
    <recommendedName>
        <fullName evidence="3">Gliding motility-associated lipoprotein GldD</fullName>
    </recommendedName>
</protein>
<evidence type="ECO:0000313" key="2">
    <source>
        <dbReference type="Proteomes" id="UP000182057"/>
    </source>
</evidence>
<dbReference type="RefSeq" id="WP_074450215.1">
    <property type="nucleotide sequence ID" value="NZ_CALHNL010000038.1"/>
</dbReference>
<gene>
    <name evidence="1" type="ORF">TFUB20_02388</name>
</gene>
<name>A0A1D3UY30_TANFO</name>
<sequence length="187" mass="21368">MRILSWILLLAGCAACSTPTPKPRGVLRIDLPQAKYTLFTAGELAYAFRVSQLVTIEMPPADVTEDWLNVTYPSLNVKMYCSYRSITRETLPRCEAECRELVARSARDAQAITEQAYEAPERRVYGMLFRIDGDSPSPVQFMLTDSVSHFFRGAIYYQHRVDADSVAPVTEYLRHDVMELIQSFDWK</sequence>
<dbReference type="Proteomes" id="UP000182057">
    <property type="component" value="Unassembled WGS sequence"/>
</dbReference>
<dbReference type="InterPro" id="IPR019850">
    <property type="entry name" value="GldD-like"/>
</dbReference>
<evidence type="ECO:0000313" key="1">
    <source>
        <dbReference type="EMBL" id="SCQ24244.1"/>
    </source>
</evidence>
<dbReference type="OrthoDB" id="679501at2"/>
<dbReference type="AlphaFoldDB" id="A0A1D3UY30"/>
<proteinExistence type="predicted"/>